<accession>A0ACC0I3E9</accession>
<reference evidence="1 2" key="1">
    <citation type="journal article" date="2022" name="Plant J.">
        <title>Chromosome-level genome of Camellia lanceoleosa provides a valuable resource for understanding genome evolution and self-incompatibility.</title>
        <authorList>
            <person name="Gong W."/>
            <person name="Xiao S."/>
            <person name="Wang L."/>
            <person name="Liao Z."/>
            <person name="Chang Y."/>
            <person name="Mo W."/>
            <person name="Hu G."/>
            <person name="Li W."/>
            <person name="Zhao G."/>
            <person name="Zhu H."/>
            <person name="Hu X."/>
            <person name="Ji K."/>
            <person name="Xiang X."/>
            <person name="Song Q."/>
            <person name="Yuan D."/>
            <person name="Jin S."/>
            <person name="Zhang L."/>
        </authorList>
    </citation>
    <scope>NUCLEOTIDE SEQUENCE [LARGE SCALE GENOMIC DNA]</scope>
    <source>
        <strain evidence="1">SQ_2022a</strain>
    </source>
</reference>
<organism evidence="1 2">
    <name type="scientific">Camellia lanceoleosa</name>
    <dbReference type="NCBI Taxonomy" id="1840588"/>
    <lineage>
        <taxon>Eukaryota</taxon>
        <taxon>Viridiplantae</taxon>
        <taxon>Streptophyta</taxon>
        <taxon>Embryophyta</taxon>
        <taxon>Tracheophyta</taxon>
        <taxon>Spermatophyta</taxon>
        <taxon>Magnoliopsida</taxon>
        <taxon>eudicotyledons</taxon>
        <taxon>Gunneridae</taxon>
        <taxon>Pentapetalae</taxon>
        <taxon>asterids</taxon>
        <taxon>Ericales</taxon>
        <taxon>Theaceae</taxon>
        <taxon>Camellia</taxon>
    </lineage>
</organism>
<name>A0ACC0I3E9_9ERIC</name>
<dbReference type="Proteomes" id="UP001060215">
    <property type="component" value="Chromosome 2"/>
</dbReference>
<comment type="caution">
    <text evidence="1">The sequence shown here is derived from an EMBL/GenBank/DDBJ whole genome shotgun (WGS) entry which is preliminary data.</text>
</comment>
<dbReference type="EMBL" id="CM045759">
    <property type="protein sequence ID" value="KAI8020189.1"/>
    <property type="molecule type" value="Genomic_DNA"/>
</dbReference>
<evidence type="ECO:0000313" key="2">
    <source>
        <dbReference type="Proteomes" id="UP001060215"/>
    </source>
</evidence>
<protein>
    <submittedName>
        <fullName evidence="1">Uncharacterized protein</fullName>
    </submittedName>
</protein>
<gene>
    <name evidence="1" type="ORF">LOK49_LG04G00629</name>
</gene>
<evidence type="ECO:0000313" key="1">
    <source>
        <dbReference type="EMBL" id="KAI8020189.1"/>
    </source>
</evidence>
<sequence length="59" mass="6526">MAAVVYALFYFISFSKIKIWSSSKHQVKELNGDAKEVDVRLICLEGICGGMMVAITTLV</sequence>
<proteinExistence type="predicted"/>
<keyword evidence="2" id="KW-1185">Reference proteome</keyword>